<evidence type="ECO:0000256" key="5">
    <source>
        <dbReference type="ARBA" id="ARBA00022490"/>
    </source>
</evidence>
<dbReference type="GO" id="GO:0046872">
    <property type="term" value="F:metal ion binding"/>
    <property type="evidence" value="ECO:0007669"/>
    <property type="project" value="UniProtKB-KW"/>
</dbReference>
<dbReference type="PRINTS" id="PR00959">
    <property type="entry name" value="MEVGALKINASE"/>
</dbReference>
<dbReference type="SUPFAM" id="SSF55060">
    <property type="entry name" value="GHMP Kinase, C-terminal domain"/>
    <property type="match status" value="1"/>
</dbReference>
<evidence type="ECO:0000256" key="7">
    <source>
        <dbReference type="ARBA" id="ARBA00022695"/>
    </source>
</evidence>
<evidence type="ECO:0000259" key="16">
    <source>
        <dbReference type="Pfam" id="PF01087"/>
    </source>
</evidence>
<dbReference type="HAMAP" id="MF_00571">
    <property type="entry name" value="GalP_UDP_trans"/>
    <property type="match status" value="1"/>
</dbReference>
<evidence type="ECO:0000259" key="19">
    <source>
        <dbReference type="Pfam" id="PF08544"/>
    </source>
</evidence>
<keyword evidence="12" id="KW-0460">Magnesium</keyword>
<keyword evidence="5" id="KW-0963">Cytoplasm</keyword>
<dbReference type="GO" id="GO:0005524">
    <property type="term" value="F:ATP binding"/>
    <property type="evidence" value="ECO:0007669"/>
    <property type="project" value="UniProtKB-KW"/>
</dbReference>
<evidence type="ECO:0000256" key="10">
    <source>
        <dbReference type="ARBA" id="ARBA00022777"/>
    </source>
</evidence>
<dbReference type="AlphaFoldDB" id="A0A8J4S9D6"/>
<dbReference type="GO" id="GO:0003978">
    <property type="term" value="F:UDP-glucose 4-epimerase activity"/>
    <property type="evidence" value="ECO:0007669"/>
    <property type="project" value="InterPro"/>
</dbReference>
<gene>
    <name evidence="21" type="ORF">G195_004880</name>
</gene>
<dbReference type="InterPro" id="IPR023425">
    <property type="entry name" value="GalP_uridyl_Trfase_II_CS"/>
</dbReference>
<keyword evidence="14" id="KW-0119">Carbohydrate metabolism</keyword>
<keyword evidence="11" id="KW-0067">ATP-binding</keyword>
<dbReference type="PROSITE" id="PS00106">
    <property type="entry name" value="GALACTOKINASE"/>
    <property type="match status" value="1"/>
</dbReference>
<dbReference type="InterPro" id="IPR006204">
    <property type="entry name" value="GHMP_kinase_N_dom"/>
</dbReference>
<feature type="domain" description="Galactose-1-phosphate uridyl transferase N-terminal" evidence="16">
    <location>
        <begin position="738"/>
        <end position="911"/>
    </location>
</feature>
<evidence type="ECO:0000256" key="9">
    <source>
        <dbReference type="ARBA" id="ARBA00022741"/>
    </source>
</evidence>
<feature type="domain" description="NAD-dependent epimerase/dehydratase" evidence="17">
    <location>
        <begin position="382"/>
        <end position="610"/>
    </location>
</feature>
<evidence type="ECO:0000313" key="22">
    <source>
        <dbReference type="Proteomes" id="UP000702964"/>
    </source>
</evidence>
<comment type="pathway">
    <text evidence="2">Carbohydrate metabolism.</text>
</comment>
<dbReference type="PRINTS" id="PR00473">
    <property type="entry name" value="GALCTOKINASE"/>
</dbReference>
<dbReference type="CDD" id="cd05247">
    <property type="entry name" value="UDP_G4E_1_SDR_e"/>
    <property type="match status" value="1"/>
</dbReference>
<dbReference type="Pfam" id="PF01370">
    <property type="entry name" value="Epimerase"/>
    <property type="match status" value="1"/>
</dbReference>
<keyword evidence="13" id="KW-0299">Galactose metabolism</keyword>
<dbReference type="Gene3D" id="3.30.230.10">
    <property type="match status" value="1"/>
</dbReference>
<evidence type="ECO:0000259" key="18">
    <source>
        <dbReference type="Pfam" id="PF02744"/>
    </source>
</evidence>
<dbReference type="InterPro" id="IPR020568">
    <property type="entry name" value="Ribosomal_Su5_D2-typ_SF"/>
</dbReference>
<dbReference type="InterPro" id="IPR006203">
    <property type="entry name" value="GHMP_knse_ATP-bd_CS"/>
</dbReference>
<feature type="domain" description="Galactokinase N-terminal" evidence="20">
    <location>
        <begin position="8"/>
        <end position="58"/>
    </location>
</feature>
<reference evidence="21" key="1">
    <citation type="journal article" date="2015" name="Genom Data">
        <title>Draft genome sequences of Phytophthora kernoviae and Phytophthora ramorum lineage EU2 from Scotland.</title>
        <authorList>
            <person name="Sambles C."/>
            <person name="Schlenzig A."/>
            <person name="O'Neill P."/>
            <person name="Grant M."/>
            <person name="Studholme D.J."/>
        </authorList>
    </citation>
    <scope>NUCLEOTIDE SEQUENCE</scope>
    <source>
        <strain evidence="21">00238/432</strain>
    </source>
</reference>
<dbReference type="InterPro" id="IPR000705">
    <property type="entry name" value="Galactokinase"/>
</dbReference>
<accession>A0A8J4S9D6</accession>
<proteinExistence type="inferred from homology"/>
<dbReference type="GO" id="GO:0004335">
    <property type="term" value="F:galactokinase activity"/>
    <property type="evidence" value="ECO:0007669"/>
    <property type="project" value="InterPro"/>
</dbReference>
<dbReference type="InterPro" id="IPR013750">
    <property type="entry name" value="GHMP_kinase_C_dom"/>
</dbReference>
<dbReference type="InterPro" id="IPR019741">
    <property type="entry name" value="Galactokinase_CS"/>
</dbReference>
<keyword evidence="8" id="KW-0479">Metal-binding</keyword>
<dbReference type="Pfam" id="PF02744">
    <property type="entry name" value="GalP_UDP_tr_C"/>
    <property type="match status" value="1"/>
</dbReference>
<reference evidence="21" key="2">
    <citation type="submission" date="2020-02" db="EMBL/GenBank/DDBJ databases">
        <authorList>
            <person name="Studholme D.J."/>
        </authorList>
    </citation>
    <scope>NUCLEOTIDE SEQUENCE</scope>
    <source>
        <strain evidence="21">00238/432</strain>
    </source>
</reference>
<dbReference type="GO" id="GO:0008108">
    <property type="term" value="F:UDP-glucose:hexose-1-phosphate uridylyltransferase activity"/>
    <property type="evidence" value="ECO:0007669"/>
    <property type="project" value="UniProtKB-EC"/>
</dbReference>
<dbReference type="Gene3D" id="3.30.70.890">
    <property type="entry name" value="GHMP kinase, C-terminal domain"/>
    <property type="match status" value="1"/>
</dbReference>
<evidence type="ECO:0000256" key="3">
    <source>
        <dbReference type="ARBA" id="ARBA00008706"/>
    </source>
</evidence>
<dbReference type="NCBIfam" id="NF003705">
    <property type="entry name" value="PRK05322.1"/>
    <property type="match status" value="1"/>
</dbReference>
<evidence type="ECO:0000256" key="2">
    <source>
        <dbReference type="ARBA" id="ARBA00005007"/>
    </source>
</evidence>
<dbReference type="PANTHER" id="PTHR39191">
    <property type="entry name" value="GALACTOSE-1-PHOSPHATE URIDYLYLTRANSFERASE"/>
    <property type="match status" value="1"/>
</dbReference>
<dbReference type="Pfam" id="PF01087">
    <property type="entry name" value="GalP_UDP_transf"/>
    <property type="match status" value="1"/>
</dbReference>
<dbReference type="NCBIfam" id="NF003629">
    <property type="entry name" value="PRK05270.1-2"/>
    <property type="match status" value="1"/>
</dbReference>
<dbReference type="SUPFAM" id="SSF54211">
    <property type="entry name" value="Ribosomal protein S5 domain 2-like"/>
    <property type="match status" value="1"/>
</dbReference>
<keyword evidence="7" id="KW-0548">Nucleotidyltransferase</keyword>
<dbReference type="Pfam" id="PF10509">
    <property type="entry name" value="GalKase_gal_bdg"/>
    <property type="match status" value="1"/>
</dbReference>
<protein>
    <recommendedName>
        <fullName evidence="4">UDP-glucose--hexose-1-phosphate uridylyltransferase</fullName>
        <ecNumber evidence="4">2.7.7.12</ecNumber>
    </recommendedName>
</protein>
<dbReference type="FunFam" id="3.30.70.890:FF:000001">
    <property type="entry name" value="Galactokinase"/>
    <property type="match status" value="1"/>
</dbReference>
<dbReference type="InterPro" id="IPR022963">
    <property type="entry name" value="Galactokinase_bac"/>
</dbReference>
<dbReference type="PROSITE" id="PS01163">
    <property type="entry name" value="GAL_P_UDP_TRANSF_II"/>
    <property type="match status" value="1"/>
</dbReference>
<comment type="similarity">
    <text evidence="3">Belongs to the galactose-1-phosphate uridylyltransferase type 2 family.</text>
</comment>
<organism evidence="21 22">
    <name type="scientific">Phytophthora kernoviae 00238/432</name>
    <dbReference type="NCBI Taxonomy" id="1284355"/>
    <lineage>
        <taxon>Eukaryota</taxon>
        <taxon>Sar</taxon>
        <taxon>Stramenopiles</taxon>
        <taxon>Oomycota</taxon>
        <taxon>Peronosporomycetes</taxon>
        <taxon>Peronosporales</taxon>
        <taxon>Peronosporaceae</taxon>
        <taxon>Phytophthora</taxon>
    </lineage>
</organism>
<dbReference type="SUPFAM" id="SSF51735">
    <property type="entry name" value="NAD(P)-binding Rossmann-fold domains"/>
    <property type="match status" value="1"/>
</dbReference>
<dbReference type="InterPro" id="IPR001509">
    <property type="entry name" value="Epimerase_deHydtase"/>
</dbReference>
<evidence type="ECO:0000259" key="20">
    <source>
        <dbReference type="Pfam" id="PF10509"/>
    </source>
</evidence>
<dbReference type="InterPro" id="IPR005850">
    <property type="entry name" value="GalP_Utransf_C"/>
</dbReference>
<dbReference type="Gene3D" id="3.90.25.10">
    <property type="entry name" value="UDP-galactose 4-epimerase, domain 1"/>
    <property type="match status" value="1"/>
</dbReference>
<dbReference type="Pfam" id="PF08544">
    <property type="entry name" value="GHMP_kinases_C"/>
    <property type="match status" value="1"/>
</dbReference>
<keyword evidence="9" id="KW-0547">Nucleotide-binding</keyword>
<dbReference type="EMBL" id="AOFI03000087">
    <property type="protein sequence ID" value="KAF4321961.1"/>
    <property type="molecule type" value="Genomic_DNA"/>
</dbReference>
<dbReference type="NCBIfam" id="TIGR00131">
    <property type="entry name" value="gal_kin"/>
    <property type="match status" value="1"/>
</dbReference>
<dbReference type="InterPro" id="IPR000766">
    <property type="entry name" value="GalP_uridyl_Trfase_II"/>
</dbReference>
<feature type="domain" description="Galactose-1-phosphate uridyl transferase C-terminal" evidence="18">
    <location>
        <begin position="927"/>
        <end position="1107"/>
    </location>
</feature>
<feature type="domain" description="GHMP kinase C-terminal" evidence="19">
    <location>
        <begin position="287"/>
        <end position="368"/>
    </location>
</feature>
<evidence type="ECO:0000256" key="13">
    <source>
        <dbReference type="ARBA" id="ARBA00023144"/>
    </source>
</evidence>
<dbReference type="InterPro" id="IPR014721">
    <property type="entry name" value="Ribsml_uS5_D2-typ_fold_subgr"/>
</dbReference>
<sequence>MNINELKQKFIDKYGESGADIRVFHAPGRVNLIGEHIDYNGGYVLPAALEFGTTLIIREREDNKLQLASTNMPYEGTLDTSSIGKEKTGEWTDYPVGVMVELQGKGVKVTKGYDFLYHGEIPNGAGLSSSASLEVLTGYAIQSLEGVKDIDTVQLALLSQKAENEFVGVNCGIMDQFAVANGAEDHAILLMCDTLEYEKVPFRTGAYKLVIGNTNKRRGLVDSAYNERRSQCEQALAILKEQLPALNYLAQLTPEQFITLQDHIKDEKVRQRAQHVVEENARVLASVDALRDNDLETFGKLMNASHESLRYLYEVSCEELDVMVEEAQRIPGTLGARMTGAGFGGCTVSLVHEDDVERFVTEVGAAYEARTSLKGEFYVCGRGEEVVVLDNLQTGHREALLGGKLYEGDLRDKELLAKLFAENSIDAVIHFAANSLVGESMKDPVKYYDNNVFGTLCLLEAMNAVNVRRIVFSSTAATYGEPEKVPIEESDRTEPTNVYGETKLMMERMMSWFDKVQDIKYVSLRYFNAAGAHDSGKIGEDHQPESHLIPLVLQTALKQRPHIAVFGDDYATEDGTCVRDYIHVSDLADAHLRAVDYLRKGENSNVLNLGNGQGFSVKQVIETAKKVTGLDIPVVQEPRRAGDPAVLVASSAKARSEANIDMSQTHIAAGATERTPEQQEALHAIERLVAFALQNKLIEESDRDYSRNLLLEQFGFSEPYAGVLNETVLDGPQPLLDTLIDYGFEIGLIPENTDTYRDLLDAKIMGQLMARPSEVVRAFRHTEQTEGIEAATSQFYELSIHSNYIRMDRISKNVYWTQETAYGDMEITINLSKPEKSPKEIAMAKLLPPPVYPKCQLCRENVGYAGRVNHPARQNLRVIPLELNGEPWFFQYSPYVYYNEHCIIFHHDHVPMKLTKDTLRRLLAFVGEYPHYFIGSNADLPIVGGSILTHDHFQGGRHTFAIQNAKPEAVFRHPGSPGLTLSLVKWPMSVLRLASHDPAELLEAGNAVYEAWKVYSDSTVEIEAFSEVYGELIPHNTVTPIVRRSADGGYEMDLVLRNNRTNDEHPEGIFHPHREMHHLKKENIGLIEVMGLAILPGRLKEELDSIADILAGDTKLAEAAKASEHVLNKHLGWAEELIERFGPNLNKEQAVTLVQQEVGLKFAKILEHAGVYKYDESGRQAFRRFVASMGYTE</sequence>
<dbReference type="PANTHER" id="PTHR39191:SF1">
    <property type="entry name" value="DUF4922 DOMAIN-CONTAINING PROTEIN"/>
    <property type="match status" value="1"/>
</dbReference>
<dbReference type="UniPathway" id="UPA00214"/>
<evidence type="ECO:0000256" key="14">
    <source>
        <dbReference type="ARBA" id="ARBA00023277"/>
    </source>
</evidence>
<dbReference type="InterPro" id="IPR005886">
    <property type="entry name" value="UDP_G4E"/>
</dbReference>
<dbReference type="InterPro" id="IPR005849">
    <property type="entry name" value="GalP_Utransf_N"/>
</dbReference>
<evidence type="ECO:0000259" key="17">
    <source>
        <dbReference type="Pfam" id="PF01370"/>
    </source>
</evidence>
<keyword evidence="6" id="KW-0808">Transferase</keyword>
<dbReference type="GO" id="GO:0006012">
    <property type="term" value="P:galactose metabolic process"/>
    <property type="evidence" value="ECO:0007669"/>
    <property type="project" value="UniProtKB-UniPathway"/>
</dbReference>
<dbReference type="InterPro" id="IPR036554">
    <property type="entry name" value="GHMP_kinase_C_sf"/>
</dbReference>
<dbReference type="FunFam" id="3.30.230.10:FF:000017">
    <property type="entry name" value="Galactokinase"/>
    <property type="match status" value="1"/>
</dbReference>
<evidence type="ECO:0000313" key="21">
    <source>
        <dbReference type="EMBL" id="KAF4321961.1"/>
    </source>
</evidence>
<dbReference type="Gene3D" id="3.40.50.720">
    <property type="entry name" value="NAD(P)-binding Rossmann-like Domain"/>
    <property type="match status" value="1"/>
</dbReference>
<dbReference type="GO" id="GO:0005737">
    <property type="term" value="C:cytoplasm"/>
    <property type="evidence" value="ECO:0007669"/>
    <property type="project" value="UniProtKB-SubCell"/>
</dbReference>
<comment type="caution">
    <text evidence="21">The sequence shown here is derived from an EMBL/GenBank/DDBJ whole genome shotgun (WGS) entry which is preliminary data.</text>
</comment>
<dbReference type="Proteomes" id="UP000702964">
    <property type="component" value="Unassembled WGS sequence"/>
</dbReference>
<dbReference type="EC" id="2.7.7.12" evidence="4"/>
<evidence type="ECO:0000256" key="1">
    <source>
        <dbReference type="ARBA" id="ARBA00004496"/>
    </source>
</evidence>
<dbReference type="HAMAP" id="MF_00246">
    <property type="entry name" value="Galactokinase"/>
    <property type="match status" value="1"/>
</dbReference>
<dbReference type="InterPro" id="IPR019539">
    <property type="entry name" value="GalKase_N"/>
</dbReference>
<evidence type="ECO:0000256" key="11">
    <source>
        <dbReference type="ARBA" id="ARBA00022840"/>
    </source>
</evidence>
<name>A0A8J4S9D6_9STRA</name>
<evidence type="ECO:0000259" key="15">
    <source>
        <dbReference type="Pfam" id="PF00288"/>
    </source>
</evidence>
<feature type="domain" description="GHMP kinase N-terminal" evidence="15">
    <location>
        <begin position="106"/>
        <end position="182"/>
    </location>
</feature>
<dbReference type="Pfam" id="PF00288">
    <property type="entry name" value="GHMP_kinases_N"/>
    <property type="match status" value="1"/>
</dbReference>
<comment type="subcellular location">
    <subcellularLocation>
        <location evidence="1">Cytoplasm</location>
    </subcellularLocation>
</comment>
<evidence type="ECO:0000256" key="6">
    <source>
        <dbReference type="ARBA" id="ARBA00022679"/>
    </source>
</evidence>
<evidence type="ECO:0000256" key="12">
    <source>
        <dbReference type="ARBA" id="ARBA00022842"/>
    </source>
</evidence>
<evidence type="ECO:0000256" key="4">
    <source>
        <dbReference type="ARBA" id="ARBA00012384"/>
    </source>
</evidence>
<dbReference type="NCBIfam" id="TIGR01179">
    <property type="entry name" value="galE"/>
    <property type="match status" value="1"/>
</dbReference>
<dbReference type="PROSITE" id="PS00627">
    <property type="entry name" value="GHMP_KINASES_ATP"/>
    <property type="match status" value="1"/>
</dbReference>
<keyword evidence="10" id="KW-0418">Kinase</keyword>
<evidence type="ECO:0000256" key="8">
    <source>
        <dbReference type="ARBA" id="ARBA00022723"/>
    </source>
</evidence>
<dbReference type="InterPro" id="IPR036291">
    <property type="entry name" value="NAD(P)-bd_dom_sf"/>
</dbReference>